<reference evidence="1" key="2">
    <citation type="submission" date="2023-02" db="EMBL/GenBank/DDBJ databases">
        <authorList>
            <person name="Rayyan A."/>
            <person name="Meyer T."/>
            <person name="Kyndt J.A."/>
        </authorList>
    </citation>
    <scope>NUCLEOTIDE SEQUENCE</scope>
    <source>
        <strain evidence="1">DSM 9987</strain>
    </source>
</reference>
<comment type="caution">
    <text evidence="1">The sequence shown here is derived from an EMBL/GenBank/DDBJ whole genome shotgun (WGS) entry which is preliminary data.</text>
</comment>
<accession>A0ABT5J6K2</accession>
<dbReference type="RefSeq" id="WP_272776140.1">
    <property type="nucleotide sequence ID" value="NZ_JAQQLI010000006.1"/>
</dbReference>
<dbReference type="Proteomes" id="UP001165652">
    <property type="component" value="Unassembled WGS sequence"/>
</dbReference>
<gene>
    <name evidence="1" type="ORF">PQJ73_06345</name>
</gene>
<keyword evidence="2" id="KW-1185">Reference proteome</keyword>
<proteinExistence type="predicted"/>
<evidence type="ECO:0000313" key="1">
    <source>
        <dbReference type="EMBL" id="MDC7785297.1"/>
    </source>
</evidence>
<reference evidence="1" key="1">
    <citation type="journal article" date="2023" name="Microbiol Resour">
        <title>Genome Sequences of Rhodoplanes serenus and Two Thermotolerant Strains, Rhodoplanes tepidamans and 'Rhodoplanes cryptolactis,' Further Refine the Genus.</title>
        <authorList>
            <person name="Rayyan A.A."/>
            <person name="Kyndt J.A."/>
        </authorList>
    </citation>
    <scope>NUCLEOTIDE SEQUENCE</scope>
    <source>
        <strain evidence="1">DSM 9987</strain>
    </source>
</reference>
<protein>
    <submittedName>
        <fullName evidence="1">Uncharacterized protein</fullName>
    </submittedName>
</protein>
<name>A0ABT5J6K2_RHOTP</name>
<organism evidence="1 2">
    <name type="scientific">Rhodoplanes tepidamans</name>
    <name type="common">Rhodoplanes cryptolactis</name>
    <dbReference type="NCBI Taxonomy" id="200616"/>
    <lineage>
        <taxon>Bacteria</taxon>
        <taxon>Pseudomonadati</taxon>
        <taxon>Pseudomonadota</taxon>
        <taxon>Alphaproteobacteria</taxon>
        <taxon>Hyphomicrobiales</taxon>
        <taxon>Nitrobacteraceae</taxon>
        <taxon>Rhodoplanes</taxon>
    </lineage>
</organism>
<dbReference type="EMBL" id="JAQQLI010000006">
    <property type="protein sequence ID" value="MDC7785297.1"/>
    <property type="molecule type" value="Genomic_DNA"/>
</dbReference>
<evidence type="ECO:0000313" key="2">
    <source>
        <dbReference type="Proteomes" id="UP001165652"/>
    </source>
</evidence>
<sequence length="56" mass="5869">MDAQDNKFHDAETDLRQLIDDVVRATGKVQAAIARVLAKPAADEAAPPPPETSAAA</sequence>